<evidence type="ECO:0000313" key="6">
    <source>
        <dbReference type="EMBL" id="SNV48572.1"/>
    </source>
</evidence>
<gene>
    <name evidence="6" type="primary">nuc</name>
    <name evidence="6" type="ORF">SAMEA4412677_01937</name>
</gene>
<dbReference type="GO" id="GO:1990599">
    <property type="term" value="F:3' overhang single-stranded DNA endodeoxyribonuclease activity"/>
    <property type="evidence" value="ECO:0007669"/>
    <property type="project" value="UniProtKB-EC"/>
</dbReference>
<feature type="signal peptide" evidence="4">
    <location>
        <begin position="1"/>
        <end position="18"/>
    </location>
</feature>
<organism evidence="6 7">
    <name type="scientific">Chryseobacterium taklimakanense</name>
    <dbReference type="NCBI Taxonomy" id="536441"/>
    <lineage>
        <taxon>Bacteria</taxon>
        <taxon>Pseudomonadati</taxon>
        <taxon>Bacteroidota</taxon>
        <taxon>Flavobacteriia</taxon>
        <taxon>Flavobacteriales</taxon>
        <taxon>Weeksellaceae</taxon>
        <taxon>Chryseobacterium group</taxon>
        <taxon>Chryseobacterium</taxon>
    </lineage>
</organism>
<evidence type="ECO:0000256" key="1">
    <source>
        <dbReference type="ARBA" id="ARBA00022722"/>
    </source>
</evidence>
<dbReference type="InterPro" id="IPR016071">
    <property type="entry name" value="Staphylococal_nuclease_OB-fold"/>
</dbReference>
<dbReference type="GO" id="GO:0003676">
    <property type="term" value="F:nucleic acid binding"/>
    <property type="evidence" value="ECO:0007669"/>
    <property type="project" value="InterPro"/>
</dbReference>
<evidence type="ECO:0000259" key="5">
    <source>
        <dbReference type="PROSITE" id="PS50830"/>
    </source>
</evidence>
<feature type="domain" description="TNase-like" evidence="5">
    <location>
        <begin position="19"/>
        <end position="140"/>
    </location>
</feature>
<evidence type="ECO:0000256" key="4">
    <source>
        <dbReference type="SAM" id="SignalP"/>
    </source>
</evidence>
<dbReference type="EMBL" id="LT906465">
    <property type="protein sequence ID" value="SNV48572.1"/>
    <property type="molecule type" value="Genomic_DNA"/>
</dbReference>
<keyword evidence="7" id="KW-1185">Reference proteome</keyword>
<keyword evidence="2" id="KW-0255">Endonuclease</keyword>
<dbReference type="SUPFAM" id="SSF50199">
    <property type="entry name" value="Staphylococcal nuclease"/>
    <property type="match status" value="1"/>
</dbReference>
<feature type="chain" id="PRO_5012331204" evidence="4">
    <location>
        <begin position="19"/>
        <end position="161"/>
    </location>
</feature>
<keyword evidence="4" id="KW-0732">Signal</keyword>
<dbReference type="RefSeq" id="WP_095072776.1">
    <property type="nucleotide sequence ID" value="NZ_LT906465.1"/>
</dbReference>
<sequence length="161" mass="18944">MKKFLFVFLLVFAQVLFSQTFKGKVIGVKDGDTVVLLIDGKRQTVRLAHIDTPEKNQPFGYKAKQFVSGFCFGKEVEAVIAGKPDRNGRWIAEIFYRNQNLNKELLRKGLAWHFKRYSRNSNYAQLEIDARKKKIGLWQDKNPVEPWNWRKFRHQKAVNQQ</sequence>
<evidence type="ECO:0000256" key="3">
    <source>
        <dbReference type="ARBA" id="ARBA00022801"/>
    </source>
</evidence>
<dbReference type="PANTHER" id="PTHR12302">
    <property type="entry name" value="EBNA2 BINDING PROTEIN P100"/>
    <property type="match status" value="1"/>
</dbReference>
<keyword evidence="1" id="KW-0540">Nuclease</keyword>
<evidence type="ECO:0000313" key="7">
    <source>
        <dbReference type="Proteomes" id="UP000215196"/>
    </source>
</evidence>
<protein>
    <submittedName>
        <fullName evidence="6">Thermonuclease</fullName>
        <ecNumber evidence="6">3.1.31.1</ecNumber>
    </submittedName>
</protein>
<dbReference type="EC" id="3.1.31.1" evidence="6"/>
<accession>A0A239XQC8</accession>
<dbReference type="InterPro" id="IPR002071">
    <property type="entry name" value="Thermonucl_AS"/>
</dbReference>
<reference evidence="6 7" key="1">
    <citation type="submission" date="2017-06" db="EMBL/GenBank/DDBJ databases">
        <authorList>
            <consortium name="Pathogen Informatics"/>
        </authorList>
    </citation>
    <scope>NUCLEOTIDE SEQUENCE [LARGE SCALE GENOMIC DNA]</scope>
    <source>
        <strain evidence="6 7">NCTC13490</strain>
    </source>
</reference>
<dbReference type="PANTHER" id="PTHR12302:SF3">
    <property type="entry name" value="SERINE_THREONINE-PROTEIN KINASE 31"/>
    <property type="match status" value="1"/>
</dbReference>
<keyword evidence="3 6" id="KW-0378">Hydrolase</keyword>
<dbReference type="AlphaFoldDB" id="A0A239XQC8"/>
<dbReference type="Gene3D" id="2.40.50.90">
    <property type="match status" value="1"/>
</dbReference>
<proteinExistence type="predicted"/>
<dbReference type="SMART" id="SM00318">
    <property type="entry name" value="SNc"/>
    <property type="match status" value="1"/>
</dbReference>
<dbReference type="KEGG" id="ctak:4412677_01937"/>
<dbReference type="Proteomes" id="UP000215196">
    <property type="component" value="Chromosome 1"/>
</dbReference>
<evidence type="ECO:0000256" key="2">
    <source>
        <dbReference type="ARBA" id="ARBA00022759"/>
    </source>
</evidence>
<dbReference type="PROSITE" id="PS50830">
    <property type="entry name" value="TNASE_3"/>
    <property type="match status" value="1"/>
</dbReference>
<dbReference type="PROSITE" id="PS01123">
    <property type="entry name" value="TNASE_1"/>
    <property type="match status" value="1"/>
</dbReference>
<dbReference type="Pfam" id="PF00565">
    <property type="entry name" value="SNase"/>
    <property type="match status" value="1"/>
</dbReference>
<name>A0A239XQC8_9FLAO</name>
<dbReference type="InterPro" id="IPR035437">
    <property type="entry name" value="SNase_OB-fold_sf"/>
</dbReference>